<feature type="chain" id="PRO_5043099933" description="Dolichyl-diphosphooligosaccharide--protein glycosyltransferase subunit 1" evidence="12">
    <location>
        <begin position="26"/>
        <end position="602"/>
    </location>
</feature>
<reference evidence="13" key="1">
    <citation type="submission" date="2020-10" db="EMBL/GenBank/DDBJ databases">
        <title>Chromosome-scale genome assembly of the Allis shad, Alosa alosa.</title>
        <authorList>
            <person name="Margot Z."/>
            <person name="Christophe K."/>
            <person name="Cabau C."/>
            <person name="Louis A."/>
            <person name="Berthelot C."/>
            <person name="Parey E."/>
            <person name="Roest Crollius H."/>
            <person name="Montfort J."/>
            <person name="Robinson-Rechavi M."/>
            <person name="Bucao C."/>
            <person name="Bouchez O."/>
            <person name="Gislard M."/>
            <person name="Lluch J."/>
            <person name="Milhes M."/>
            <person name="Lampietro C."/>
            <person name="Lopez Roques C."/>
            <person name="Donnadieu C."/>
            <person name="Braasch I."/>
            <person name="Desvignes T."/>
            <person name="Postlethwait J."/>
            <person name="Bobe J."/>
            <person name="Guiguen Y."/>
        </authorList>
    </citation>
    <scope>NUCLEOTIDE SEQUENCE</scope>
    <source>
        <strain evidence="13">M-15738</strain>
        <tissue evidence="13">Blood</tissue>
    </source>
</reference>
<feature type="signal peptide" evidence="12">
    <location>
        <begin position="1"/>
        <end position="25"/>
    </location>
</feature>
<comment type="pathway">
    <text evidence="3 12">Protein modification; protein glycosylation.</text>
</comment>
<comment type="caution">
    <text evidence="13">The sequence shown here is derived from an EMBL/GenBank/DDBJ whole genome shotgun (WGS) entry which is preliminary data.</text>
</comment>
<evidence type="ECO:0000256" key="12">
    <source>
        <dbReference type="RuleBase" id="RU361143"/>
    </source>
</evidence>
<evidence type="ECO:0000256" key="4">
    <source>
        <dbReference type="ARBA" id="ARBA00008905"/>
    </source>
</evidence>
<dbReference type="PANTHER" id="PTHR21049">
    <property type="entry name" value="RIBOPHORIN I"/>
    <property type="match status" value="1"/>
</dbReference>
<feature type="transmembrane region" description="Helical" evidence="12">
    <location>
        <begin position="434"/>
        <end position="452"/>
    </location>
</feature>
<evidence type="ECO:0000256" key="6">
    <source>
        <dbReference type="ARBA" id="ARBA00022692"/>
    </source>
</evidence>
<comment type="similarity">
    <text evidence="4 12">Belongs to the OST1 family.</text>
</comment>
<dbReference type="Pfam" id="PF04597">
    <property type="entry name" value="Ribophorin_I"/>
    <property type="match status" value="1"/>
</dbReference>
<keyword evidence="6 12" id="KW-0812">Transmembrane</keyword>
<comment type="subunit">
    <text evidence="11">Component of the oligosaccharyltransferase (OST) complex. OST exists in two different complex forms which contain common core subunits RPN1, RPN2, OST48, OST4, DAD1 and TMEM258, either STT3A or STT3B as catalytic subunits, and form-specific accessory subunits. STT3A complex assembly occurs through the formation of 3 subcomplexes. Subcomplex 1 contains RPN1 and TMEM258, subcomplex 2 contains the STT3A-specific subunits STT3A, DC2/OSTC, and KCP2 as well as the core subunit OST4, and subcomplex 3 contains RPN2, DAD1, and OST48. The STT3A complex can form stable complexes with the Sec61 complex or with both the Sec61 and TRAP complexes. Interacts with TMEM35A/NACHO.</text>
</comment>
<evidence type="ECO:0000256" key="7">
    <source>
        <dbReference type="ARBA" id="ARBA00022729"/>
    </source>
</evidence>
<evidence type="ECO:0000256" key="3">
    <source>
        <dbReference type="ARBA" id="ARBA00004922"/>
    </source>
</evidence>
<dbReference type="InterPro" id="IPR007676">
    <property type="entry name" value="Ribophorin_I"/>
</dbReference>
<keyword evidence="9 12" id="KW-1133">Transmembrane helix</keyword>
<comment type="subcellular location">
    <subcellularLocation>
        <location evidence="2 12">Endoplasmic reticulum membrane</location>
        <topology evidence="2 12">Single-pass type I membrane protein</topology>
    </subcellularLocation>
</comment>
<protein>
    <recommendedName>
        <fullName evidence="5 12">Dolichyl-diphosphooligosaccharide--protein glycosyltransferase subunit 1</fullName>
    </recommendedName>
</protein>
<sequence>MFRKTFSLFVPTYFLLICGLYRAEAATGLVNDEVKRTVDLSTHLAKISTEIILSNEGDTAVSSFVVALEPELAPHLAYIGASVKGDEEDDGSLEFSETALPGQSGKFFKVDLPSSLASGAKLRVKVETMLSHVLRPFPTQITQAERQLVVFQGNHYLYSPYPTRSQSSRVRLASKTVESYTKLGNPSKTDEVIEYGPFRDVAPFSQDTMKIHYENNTPFLTISSITRTIEVSHWGNIAVEETIDLRHTGAYLKGPFSRYDYQRQSDSGISSVKSFKTILPASAQDVYYRDEIGNISTSHLQVLEDSVEVEVRPRFPLFGGWKTHYMIGYNLPSYEYLYTLGDQYALKMRLVDHVYDDQVIDLLTVKLILPEGARNVHMDTPYPVNRDSDQLHYTYLDTFGRPVLVATKSNLVEQHIQDMVVHYNFNKILMLQEPLLVVGAFYILFFTVIIYVRLDFSITKDPAAEVRMKVASITEQVLTLVNKRLGLYRHMDEVVNRYKQTRDTGALNSGRKTLEADHRTLTNDINSLQARLKAEGSDLAEKVGEVQKLDGQVKDLVCRSCQEAERLVAGKVKKEAYIENEKGLASKRQDLVSRIDSLLDAL</sequence>
<keyword evidence="10 12" id="KW-0472">Membrane</keyword>
<proteinExistence type="inferred from homology"/>
<dbReference type="PANTHER" id="PTHR21049:SF0">
    <property type="entry name" value="DOLICHYL-DIPHOSPHOOLIGOSACCHARIDE--PROTEIN GLYCOSYLTRANSFERASE SUBUNIT 1"/>
    <property type="match status" value="1"/>
</dbReference>
<dbReference type="GO" id="GO:0008250">
    <property type="term" value="C:oligosaccharyltransferase complex"/>
    <property type="evidence" value="ECO:0007669"/>
    <property type="project" value="UniProtKB-UniRule"/>
</dbReference>
<dbReference type="GO" id="GO:0018279">
    <property type="term" value="P:protein N-linked glycosylation via asparagine"/>
    <property type="evidence" value="ECO:0007669"/>
    <property type="project" value="TreeGrafter"/>
</dbReference>
<evidence type="ECO:0000256" key="11">
    <source>
        <dbReference type="ARBA" id="ARBA00046898"/>
    </source>
</evidence>
<dbReference type="AlphaFoldDB" id="A0AAV6GLC2"/>
<evidence type="ECO:0000313" key="13">
    <source>
        <dbReference type="EMBL" id="KAG5274490.1"/>
    </source>
</evidence>
<accession>A0AAV6GLC2</accession>
<keyword evidence="7 12" id="KW-0732">Signal</keyword>
<evidence type="ECO:0000313" key="14">
    <source>
        <dbReference type="Proteomes" id="UP000823561"/>
    </source>
</evidence>
<evidence type="ECO:0000256" key="9">
    <source>
        <dbReference type="ARBA" id="ARBA00022989"/>
    </source>
</evidence>
<evidence type="ECO:0000256" key="2">
    <source>
        <dbReference type="ARBA" id="ARBA00004115"/>
    </source>
</evidence>
<keyword evidence="14" id="KW-1185">Reference proteome</keyword>
<evidence type="ECO:0000256" key="5">
    <source>
        <dbReference type="ARBA" id="ARBA00017611"/>
    </source>
</evidence>
<dbReference type="EMBL" id="JADWDJ010000010">
    <property type="protein sequence ID" value="KAG5274490.1"/>
    <property type="molecule type" value="Genomic_DNA"/>
</dbReference>
<dbReference type="Proteomes" id="UP000823561">
    <property type="component" value="Chromosome 10"/>
</dbReference>
<evidence type="ECO:0000256" key="10">
    <source>
        <dbReference type="ARBA" id="ARBA00023136"/>
    </source>
</evidence>
<organism evidence="13 14">
    <name type="scientific">Alosa alosa</name>
    <name type="common">allis shad</name>
    <dbReference type="NCBI Taxonomy" id="278164"/>
    <lineage>
        <taxon>Eukaryota</taxon>
        <taxon>Metazoa</taxon>
        <taxon>Chordata</taxon>
        <taxon>Craniata</taxon>
        <taxon>Vertebrata</taxon>
        <taxon>Euteleostomi</taxon>
        <taxon>Actinopterygii</taxon>
        <taxon>Neopterygii</taxon>
        <taxon>Teleostei</taxon>
        <taxon>Clupei</taxon>
        <taxon>Clupeiformes</taxon>
        <taxon>Clupeoidei</taxon>
        <taxon>Clupeidae</taxon>
        <taxon>Alosa</taxon>
    </lineage>
</organism>
<gene>
    <name evidence="13" type="ORF">AALO_G00136870</name>
</gene>
<name>A0AAV6GLC2_9TELE</name>
<keyword evidence="8 12" id="KW-0256">Endoplasmic reticulum</keyword>
<comment type="function">
    <text evidence="1 12">Subunit of the oligosaccharyl transferase (OST) complex that catalyzes the initial transfer of a defined glycan (Glc(3)Man(9)GlcNAc(2) in eukaryotes) from the lipid carrier dolichol-pyrophosphate to an asparagine residue within an Asn-X-Ser/Thr consensus motif in nascent polypeptide chains, the first step in protein N-glycosylation. N-glycosylation occurs cotranslationally and the complex associates with the Sec61 complex at the channel-forming translocon complex that mediates protein translocation across the endoplasmic reticulum (ER). All subunits are required for a maximal enzyme activity.</text>
</comment>
<evidence type="ECO:0000256" key="1">
    <source>
        <dbReference type="ARBA" id="ARBA00002791"/>
    </source>
</evidence>
<evidence type="ECO:0000256" key="8">
    <source>
        <dbReference type="ARBA" id="ARBA00022824"/>
    </source>
</evidence>